<keyword evidence="3" id="KW-0029">Amino-acid transport</keyword>
<comment type="caution">
    <text evidence="9">The sequence shown here is derived from an EMBL/GenBank/DDBJ whole genome shotgun (WGS) entry which is preliminary data.</text>
</comment>
<protein>
    <recommendedName>
        <fullName evidence="8">Amino acid transporter transmembrane domain-containing protein</fullName>
    </recommendedName>
</protein>
<evidence type="ECO:0000256" key="2">
    <source>
        <dbReference type="ARBA" id="ARBA00022692"/>
    </source>
</evidence>
<evidence type="ECO:0000256" key="1">
    <source>
        <dbReference type="ARBA" id="ARBA00004141"/>
    </source>
</evidence>
<dbReference type="GO" id="GO:0015179">
    <property type="term" value="F:L-amino acid transmembrane transporter activity"/>
    <property type="evidence" value="ECO:0007669"/>
    <property type="project" value="TreeGrafter"/>
</dbReference>
<feature type="transmembrane region" description="Helical" evidence="7">
    <location>
        <begin position="77"/>
        <end position="95"/>
    </location>
</feature>
<evidence type="ECO:0000256" key="5">
    <source>
        <dbReference type="ARBA" id="ARBA00023136"/>
    </source>
</evidence>
<keyword evidence="5 7" id="KW-0472">Membrane</keyword>
<keyword evidence="10" id="KW-1185">Reference proteome</keyword>
<evidence type="ECO:0000256" key="7">
    <source>
        <dbReference type="SAM" id="Phobius"/>
    </source>
</evidence>
<sequence>MEGQQNTCTVVLPVSTLSEPLLSSKATDLATADDDLEAQLQPYRPTGASFSRTCLNLTNAVSGIGVLSMPYAVSQGGWLSLALFALVGALCYYTGTLIERCMRADPDAIASYPDIGEFAFGSAGRRAIAFFMYVELYLVAISFLVLEGDNLDKLFPGVTMDVLGYYQLQGKQLFIAVAAAVVLPTTWLKNLGVLAYVSAVGLIASGVLTASLIWAGVAETGFHRNNTNVLNLSGVPTSLGLYFVCFTGHAVFPTIYSSMKNNKHFSKVLLISSVLCSVNYGLTAVLGYMIYGDDVQSQVTLNLPSGKLYTKVAIVTTLVNPLAKYALLVAPITAAIEERLAIPAGSGPARVSISTVVVVSTAVVASTVPFFGYLMSFIGSFLSVMATVIFPCLCFLKIYKAEGIRRVEIVHKTHGFHRACLIERHAHVTSAHAANIRLITPLPAMGTHTGKHTARIDVDGRLSPSTSIASFCGMICLPSPSRHKLQRPPGRVNRSRCMVTEALAKEAKEEGVPAGIPSPGRKEMRYQAPIREEIPNPTFDACRGEGAT</sequence>
<evidence type="ECO:0000256" key="6">
    <source>
        <dbReference type="SAM" id="MobiDB-lite"/>
    </source>
</evidence>
<feature type="transmembrane region" description="Helical" evidence="7">
    <location>
        <begin position="193"/>
        <end position="217"/>
    </location>
</feature>
<evidence type="ECO:0000313" key="9">
    <source>
        <dbReference type="EMBL" id="KAF8696798.1"/>
    </source>
</evidence>
<reference evidence="9" key="1">
    <citation type="submission" date="2020-07" db="EMBL/GenBank/DDBJ databases">
        <title>Genome sequence and genetic diversity analysis of an under-domesticated orphan crop, white fonio (Digitaria exilis).</title>
        <authorList>
            <person name="Bennetzen J.L."/>
            <person name="Chen S."/>
            <person name="Ma X."/>
            <person name="Wang X."/>
            <person name="Yssel A.E.J."/>
            <person name="Chaluvadi S.R."/>
            <person name="Johnson M."/>
            <person name="Gangashetty P."/>
            <person name="Hamidou F."/>
            <person name="Sanogo M.D."/>
            <person name="Zwaenepoel A."/>
            <person name="Wallace J."/>
            <person name="Van De Peer Y."/>
            <person name="Van Deynze A."/>
        </authorList>
    </citation>
    <scope>NUCLEOTIDE SEQUENCE</scope>
    <source>
        <tissue evidence="9">Leaves</tissue>
    </source>
</reference>
<evidence type="ECO:0000256" key="3">
    <source>
        <dbReference type="ARBA" id="ARBA00022970"/>
    </source>
</evidence>
<feature type="transmembrane region" description="Helical" evidence="7">
    <location>
        <begin position="237"/>
        <end position="256"/>
    </location>
</feature>
<feature type="compositionally biased region" description="Basic and acidic residues" evidence="6">
    <location>
        <begin position="520"/>
        <end position="534"/>
    </location>
</feature>
<keyword evidence="2 7" id="KW-0812">Transmembrane</keyword>
<dbReference type="OrthoDB" id="655540at2759"/>
<dbReference type="AlphaFoldDB" id="A0A835BPU0"/>
<dbReference type="InterPro" id="IPR013057">
    <property type="entry name" value="AA_transpt_TM"/>
</dbReference>
<dbReference type="Proteomes" id="UP000636709">
    <property type="component" value="Unassembled WGS sequence"/>
</dbReference>
<dbReference type="EMBL" id="JACEFO010001880">
    <property type="protein sequence ID" value="KAF8696798.1"/>
    <property type="molecule type" value="Genomic_DNA"/>
</dbReference>
<feature type="region of interest" description="Disordered" evidence="6">
    <location>
        <begin position="508"/>
        <end position="548"/>
    </location>
</feature>
<organism evidence="9 10">
    <name type="scientific">Digitaria exilis</name>
    <dbReference type="NCBI Taxonomy" id="1010633"/>
    <lineage>
        <taxon>Eukaryota</taxon>
        <taxon>Viridiplantae</taxon>
        <taxon>Streptophyta</taxon>
        <taxon>Embryophyta</taxon>
        <taxon>Tracheophyta</taxon>
        <taxon>Spermatophyta</taxon>
        <taxon>Magnoliopsida</taxon>
        <taxon>Liliopsida</taxon>
        <taxon>Poales</taxon>
        <taxon>Poaceae</taxon>
        <taxon>PACMAD clade</taxon>
        <taxon>Panicoideae</taxon>
        <taxon>Panicodae</taxon>
        <taxon>Paniceae</taxon>
        <taxon>Anthephorinae</taxon>
        <taxon>Digitaria</taxon>
    </lineage>
</organism>
<evidence type="ECO:0000256" key="4">
    <source>
        <dbReference type="ARBA" id="ARBA00022989"/>
    </source>
</evidence>
<feature type="transmembrane region" description="Helical" evidence="7">
    <location>
        <begin position="351"/>
        <end position="371"/>
    </location>
</feature>
<feature type="transmembrane region" description="Helical" evidence="7">
    <location>
        <begin position="127"/>
        <end position="146"/>
    </location>
</feature>
<keyword evidence="4 7" id="KW-1133">Transmembrane helix</keyword>
<dbReference type="GO" id="GO:0005774">
    <property type="term" value="C:vacuolar membrane"/>
    <property type="evidence" value="ECO:0007669"/>
    <property type="project" value="TreeGrafter"/>
</dbReference>
<feature type="transmembrane region" description="Helical" evidence="7">
    <location>
        <begin position="166"/>
        <end position="186"/>
    </location>
</feature>
<feature type="transmembrane region" description="Helical" evidence="7">
    <location>
        <begin position="268"/>
        <end position="291"/>
    </location>
</feature>
<proteinExistence type="predicted"/>
<dbReference type="Pfam" id="PF01490">
    <property type="entry name" value="Aa_trans"/>
    <property type="match status" value="1"/>
</dbReference>
<feature type="domain" description="Amino acid transporter transmembrane" evidence="8">
    <location>
        <begin position="48"/>
        <end position="412"/>
    </location>
</feature>
<feature type="transmembrane region" description="Helical" evidence="7">
    <location>
        <begin position="311"/>
        <end position="330"/>
    </location>
</feature>
<dbReference type="PANTHER" id="PTHR22950:SF698">
    <property type="entry name" value="AMINO ACID TRANSPORTER TRANSMEMBRANE DOMAIN-CONTAINING PROTEIN"/>
    <property type="match status" value="1"/>
</dbReference>
<evidence type="ECO:0000313" key="10">
    <source>
        <dbReference type="Proteomes" id="UP000636709"/>
    </source>
</evidence>
<name>A0A835BPU0_9POAL</name>
<keyword evidence="3" id="KW-0813">Transport</keyword>
<gene>
    <name evidence="9" type="ORF">HU200_036435</name>
</gene>
<accession>A0A835BPU0</accession>
<evidence type="ECO:0000259" key="8">
    <source>
        <dbReference type="Pfam" id="PF01490"/>
    </source>
</evidence>
<comment type="subcellular location">
    <subcellularLocation>
        <location evidence="1">Membrane</location>
        <topology evidence="1">Multi-pass membrane protein</topology>
    </subcellularLocation>
</comment>
<dbReference type="PANTHER" id="PTHR22950">
    <property type="entry name" value="AMINO ACID TRANSPORTER"/>
    <property type="match status" value="1"/>
</dbReference>
<feature type="transmembrane region" description="Helical" evidence="7">
    <location>
        <begin position="377"/>
        <end position="396"/>
    </location>
</feature>